<dbReference type="AlphaFoldDB" id="A0A8X7XMF1"/>
<dbReference type="PANTHER" id="PTHR22997">
    <property type="entry name" value="PIH1 DOMAIN-CONTAINING PROTEIN 1"/>
    <property type="match status" value="1"/>
</dbReference>
<proteinExistence type="inferred from homology"/>
<evidence type="ECO:0000256" key="1">
    <source>
        <dbReference type="ARBA" id="ARBA00008511"/>
    </source>
</evidence>
<dbReference type="PANTHER" id="PTHR22997:SF6">
    <property type="entry name" value="PIH1 DOMAIN-CONTAINING PROTEIN 2"/>
    <property type="match status" value="1"/>
</dbReference>
<keyword evidence="5" id="KW-1185">Reference proteome</keyword>
<gene>
    <name evidence="4" type="primary">Pih1d2</name>
    <name evidence="4" type="ORF">GTO96_0023016</name>
</gene>
<evidence type="ECO:0000313" key="4">
    <source>
        <dbReference type="EMBL" id="KAG2469959.1"/>
    </source>
</evidence>
<feature type="region of interest" description="Disordered" evidence="2">
    <location>
        <begin position="29"/>
        <end position="48"/>
    </location>
</feature>
<feature type="compositionally biased region" description="Basic and acidic residues" evidence="2">
    <location>
        <begin position="38"/>
        <end position="48"/>
    </location>
</feature>
<feature type="non-terminal residue" evidence="4">
    <location>
        <position position="400"/>
    </location>
</feature>
<dbReference type="GO" id="GO:1990904">
    <property type="term" value="C:ribonucleoprotein complex"/>
    <property type="evidence" value="ECO:0007669"/>
    <property type="project" value="TreeGrafter"/>
</dbReference>
<feature type="domain" description="PIH1D1/2/3 CS-like" evidence="3">
    <location>
        <begin position="326"/>
        <end position="398"/>
    </location>
</feature>
<dbReference type="Pfam" id="PF18201">
    <property type="entry name" value="PIH1_CS"/>
    <property type="match status" value="1"/>
</dbReference>
<organism evidence="4 5">
    <name type="scientific">Polypterus senegalus</name>
    <name type="common">Senegal bichir</name>
    <dbReference type="NCBI Taxonomy" id="55291"/>
    <lineage>
        <taxon>Eukaryota</taxon>
        <taxon>Metazoa</taxon>
        <taxon>Chordata</taxon>
        <taxon>Craniata</taxon>
        <taxon>Vertebrata</taxon>
        <taxon>Euteleostomi</taxon>
        <taxon>Actinopterygii</taxon>
        <taxon>Polypteriformes</taxon>
        <taxon>Polypteridae</taxon>
        <taxon>Polypterus</taxon>
    </lineage>
</organism>
<reference evidence="4 5" key="1">
    <citation type="journal article" date="2021" name="Cell">
        <title>Tracing the genetic footprints of vertebrate landing in non-teleost ray-finned fishes.</title>
        <authorList>
            <person name="Bi X."/>
            <person name="Wang K."/>
            <person name="Yang L."/>
            <person name="Pan H."/>
            <person name="Jiang H."/>
            <person name="Wei Q."/>
            <person name="Fang M."/>
            <person name="Yu H."/>
            <person name="Zhu C."/>
            <person name="Cai Y."/>
            <person name="He Y."/>
            <person name="Gan X."/>
            <person name="Zeng H."/>
            <person name="Yu D."/>
            <person name="Zhu Y."/>
            <person name="Jiang H."/>
            <person name="Qiu Q."/>
            <person name="Yang H."/>
            <person name="Zhang Y.E."/>
            <person name="Wang W."/>
            <person name="Zhu M."/>
            <person name="He S."/>
            <person name="Zhang G."/>
        </authorList>
    </citation>
    <scope>NUCLEOTIDE SEQUENCE [LARGE SCALE GENOMIC DNA]</scope>
    <source>
        <strain evidence="4">Bchr_013</strain>
    </source>
</reference>
<comment type="similarity">
    <text evidence="1">Belongs to the PIH1 family.</text>
</comment>
<evidence type="ECO:0000313" key="5">
    <source>
        <dbReference type="Proteomes" id="UP000886611"/>
    </source>
</evidence>
<dbReference type="InterPro" id="IPR050734">
    <property type="entry name" value="PIH1/Kintoun_subfamily"/>
</dbReference>
<dbReference type="GO" id="GO:0097255">
    <property type="term" value="C:R2TP complex"/>
    <property type="evidence" value="ECO:0007669"/>
    <property type="project" value="TreeGrafter"/>
</dbReference>
<protein>
    <submittedName>
        <fullName evidence="4">PIHD2 protein</fullName>
    </submittedName>
</protein>
<evidence type="ECO:0000256" key="2">
    <source>
        <dbReference type="SAM" id="MobiDB-lite"/>
    </source>
</evidence>
<dbReference type="EMBL" id="JAATIS010000147">
    <property type="protein sequence ID" value="KAG2469959.1"/>
    <property type="molecule type" value="Genomic_DNA"/>
</dbReference>
<comment type="caution">
    <text evidence="4">The sequence shown here is derived from an EMBL/GenBank/DDBJ whole genome shotgun (WGS) entry which is preliminary data.</text>
</comment>
<accession>A0A8X7XMF1</accession>
<dbReference type="GO" id="GO:0005737">
    <property type="term" value="C:cytoplasm"/>
    <property type="evidence" value="ECO:0007669"/>
    <property type="project" value="TreeGrafter"/>
</dbReference>
<dbReference type="CDD" id="cd00298">
    <property type="entry name" value="ACD_sHsps_p23-like"/>
    <property type="match status" value="1"/>
</dbReference>
<evidence type="ECO:0000259" key="3">
    <source>
        <dbReference type="Pfam" id="PF18201"/>
    </source>
</evidence>
<dbReference type="InterPro" id="IPR041442">
    <property type="entry name" value="PIH1D1/2/3_CS-like"/>
</dbReference>
<name>A0A8X7XMF1_POLSE</name>
<dbReference type="GO" id="GO:0006364">
    <property type="term" value="P:rRNA processing"/>
    <property type="evidence" value="ECO:0007669"/>
    <property type="project" value="TreeGrafter"/>
</dbReference>
<sequence length="400" mass="46027">MSYGSVRERRLRRSRGWFIPLTKRFEWGKRNVRPPNGSKDRLSEREGRRGRCANLGRSGCAVWRQPKQELVESRQSMAINLDQKVLLKHVNQFWSMLDEMSESNPEAYRKFIRHNMEEGIEHCAPPCPHTCVRTKIMEPEEDILYINLCTWNRVPPPSSDLEPVPLRAGQLEKVTEENEVYWLISIAYNPKVLQQGEQDHAVMDQLIGFAMKCTEQHHGLHLSKSYSMTKVKLKGTSRRMKDSLMNFTLPTPTHLDIKCTGQQKSLDQQIRTLTLGDEAEPICSLPFFGQQLENPKKTGLIEVISSTNFDMEPPQTPKYHLSTVKNKNNVEEKIVLSVELPGVHSVSECDLSISQDDVLIEVKDKYFLHLDLSRKINDESASAKFNKWTQVLLVTLSIQE</sequence>
<feature type="non-terminal residue" evidence="4">
    <location>
        <position position="1"/>
    </location>
</feature>
<dbReference type="GO" id="GO:0000492">
    <property type="term" value="P:box C/D snoRNP assembly"/>
    <property type="evidence" value="ECO:0007669"/>
    <property type="project" value="TreeGrafter"/>
</dbReference>
<dbReference type="Proteomes" id="UP000886611">
    <property type="component" value="Unassembled WGS sequence"/>
</dbReference>